<dbReference type="Proteomes" id="UP001217089">
    <property type="component" value="Unassembled WGS sequence"/>
</dbReference>
<evidence type="ECO:0000313" key="7">
    <source>
        <dbReference type="EMBL" id="KAJ8317530.1"/>
    </source>
</evidence>
<evidence type="ECO:0000256" key="5">
    <source>
        <dbReference type="ARBA" id="ARBA00023136"/>
    </source>
</evidence>
<feature type="transmembrane region" description="Helical" evidence="6">
    <location>
        <begin position="143"/>
        <end position="166"/>
    </location>
</feature>
<organism evidence="7 8">
    <name type="scientific">Tegillarca granosa</name>
    <name type="common">Malaysian cockle</name>
    <name type="synonym">Anadara granosa</name>
    <dbReference type="NCBI Taxonomy" id="220873"/>
    <lineage>
        <taxon>Eukaryota</taxon>
        <taxon>Metazoa</taxon>
        <taxon>Spiralia</taxon>
        <taxon>Lophotrochozoa</taxon>
        <taxon>Mollusca</taxon>
        <taxon>Bivalvia</taxon>
        <taxon>Autobranchia</taxon>
        <taxon>Pteriomorphia</taxon>
        <taxon>Arcoida</taxon>
        <taxon>Arcoidea</taxon>
        <taxon>Arcidae</taxon>
        <taxon>Tegillarca</taxon>
    </lineage>
</organism>
<keyword evidence="3 6" id="KW-0812">Transmembrane</keyword>
<dbReference type="Pfam" id="PF25807">
    <property type="entry name" value="Clarin-2"/>
    <property type="match status" value="1"/>
</dbReference>
<keyword evidence="4 6" id="KW-1133">Transmembrane helix</keyword>
<sequence>MALDTKRQRVLVSLTIFFSFAAIGLIVASFATDNWISANAVKTNNTNDNSTVNQNDGTKKFSANITFGLFRGRKLINYGFGAREQLLDVREEAYNFGLFSFGLWVATIICGALGIVWGLIHVAFAVFNVVAKPIETITGPFGLYVWNGLAFLFTLLAMVLYLVLYFGQYKKNVLSAEDVSQQYTSEDRAYLDFSFYFVVGAVVAFVVNFVLLLLSGTKMRCSFMREAEKVMDNGIILY</sequence>
<evidence type="ECO:0000256" key="4">
    <source>
        <dbReference type="ARBA" id="ARBA00022989"/>
    </source>
</evidence>
<dbReference type="EMBL" id="JARBDR010000246">
    <property type="protein sequence ID" value="KAJ8317530.1"/>
    <property type="molecule type" value="Genomic_DNA"/>
</dbReference>
<dbReference type="InterPro" id="IPR026748">
    <property type="entry name" value="Clarin"/>
</dbReference>
<dbReference type="PANTHER" id="PTHR31548:SF1">
    <property type="entry name" value="LD47387P"/>
    <property type="match status" value="1"/>
</dbReference>
<evidence type="ECO:0000256" key="2">
    <source>
        <dbReference type="ARBA" id="ARBA00005787"/>
    </source>
</evidence>
<dbReference type="PANTHER" id="PTHR31548">
    <property type="entry name" value="CLARIN"/>
    <property type="match status" value="1"/>
</dbReference>
<evidence type="ECO:0000256" key="3">
    <source>
        <dbReference type="ARBA" id="ARBA00022692"/>
    </source>
</evidence>
<evidence type="ECO:0008006" key="9">
    <source>
        <dbReference type="Google" id="ProtNLM"/>
    </source>
</evidence>
<comment type="subcellular location">
    <subcellularLocation>
        <location evidence="1">Membrane</location>
        <topology evidence="1">Multi-pass membrane protein</topology>
    </subcellularLocation>
</comment>
<reference evidence="7 8" key="1">
    <citation type="submission" date="2022-12" db="EMBL/GenBank/DDBJ databases">
        <title>Chromosome-level genome of Tegillarca granosa.</title>
        <authorList>
            <person name="Kim J."/>
        </authorList>
    </citation>
    <scope>NUCLEOTIDE SEQUENCE [LARGE SCALE GENOMIC DNA]</scope>
    <source>
        <strain evidence="7">Teg-2019</strain>
        <tissue evidence="7">Adductor muscle</tissue>
    </source>
</reference>
<dbReference type="Gene3D" id="1.20.140.150">
    <property type="match status" value="1"/>
</dbReference>
<name>A0ABQ9FMP5_TEGGR</name>
<keyword evidence="8" id="KW-1185">Reference proteome</keyword>
<evidence type="ECO:0000256" key="1">
    <source>
        <dbReference type="ARBA" id="ARBA00004141"/>
    </source>
</evidence>
<evidence type="ECO:0000256" key="6">
    <source>
        <dbReference type="SAM" id="Phobius"/>
    </source>
</evidence>
<feature type="transmembrane region" description="Helical" evidence="6">
    <location>
        <begin position="193"/>
        <end position="214"/>
    </location>
</feature>
<evidence type="ECO:0000313" key="8">
    <source>
        <dbReference type="Proteomes" id="UP001217089"/>
    </source>
</evidence>
<comment type="caution">
    <text evidence="7">The sequence shown here is derived from an EMBL/GenBank/DDBJ whole genome shotgun (WGS) entry which is preliminary data.</text>
</comment>
<proteinExistence type="inferred from homology"/>
<protein>
    <recommendedName>
        <fullName evidence="9">Clarin-3</fullName>
    </recommendedName>
</protein>
<feature type="transmembrane region" description="Helical" evidence="6">
    <location>
        <begin position="101"/>
        <end position="131"/>
    </location>
</feature>
<gene>
    <name evidence="7" type="ORF">KUTeg_005434</name>
</gene>
<comment type="similarity">
    <text evidence="2">Belongs to the clarin family.</text>
</comment>
<keyword evidence="5 6" id="KW-0472">Membrane</keyword>
<accession>A0ABQ9FMP5</accession>
<feature type="transmembrane region" description="Helical" evidence="6">
    <location>
        <begin position="12"/>
        <end position="31"/>
    </location>
</feature>